<comment type="caution">
    <text evidence="1">The sequence shown here is derived from an EMBL/GenBank/DDBJ whole genome shotgun (WGS) entry which is preliminary data.</text>
</comment>
<dbReference type="GO" id="GO:0016301">
    <property type="term" value="F:kinase activity"/>
    <property type="evidence" value="ECO:0007669"/>
    <property type="project" value="UniProtKB-KW"/>
</dbReference>
<sequence>MTFQDNAVKAYLKNVYFITGTPCGGKTTISRELAQRHSFVVYDVDAQFPKHRQLSSPEFQPFMNRQFRDADEFFGRTVREYKQWLLGSTREQLDFVILDLIRLSQNRTVLCDCHLTMEEASRLTEPWRIVFLLRDPRNLADDYCNRPDHEDFRNFVYSASNPAKAKDLYSETLKSINLERIAAIKSSPYFWLERDGSSTVEETVQKVEQHFSWNKKLGGELHD</sequence>
<keyword evidence="1" id="KW-0418">Kinase</keyword>
<evidence type="ECO:0000313" key="1">
    <source>
        <dbReference type="EMBL" id="HIS77133.1"/>
    </source>
</evidence>
<dbReference type="SUPFAM" id="SSF52540">
    <property type="entry name" value="P-loop containing nucleoside triphosphate hydrolases"/>
    <property type="match status" value="1"/>
</dbReference>
<keyword evidence="1" id="KW-0808">Transferase</keyword>
<protein>
    <submittedName>
        <fullName evidence="1">Shikimate kinase</fullName>
    </submittedName>
</protein>
<name>A0A9D1FPD3_9FIRM</name>
<dbReference type="Gene3D" id="3.40.50.300">
    <property type="entry name" value="P-loop containing nucleotide triphosphate hydrolases"/>
    <property type="match status" value="1"/>
</dbReference>
<proteinExistence type="predicted"/>
<dbReference type="Proteomes" id="UP000824002">
    <property type="component" value="Unassembled WGS sequence"/>
</dbReference>
<gene>
    <name evidence="1" type="ORF">IAB51_10075</name>
</gene>
<evidence type="ECO:0000313" key="2">
    <source>
        <dbReference type="Proteomes" id="UP000824002"/>
    </source>
</evidence>
<organism evidence="1 2">
    <name type="scientific">Candidatus Merdivicinus excrementipullorum</name>
    <dbReference type="NCBI Taxonomy" id="2840867"/>
    <lineage>
        <taxon>Bacteria</taxon>
        <taxon>Bacillati</taxon>
        <taxon>Bacillota</taxon>
        <taxon>Clostridia</taxon>
        <taxon>Eubacteriales</taxon>
        <taxon>Oscillospiraceae</taxon>
        <taxon>Oscillospiraceae incertae sedis</taxon>
        <taxon>Candidatus Merdivicinus</taxon>
    </lineage>
</organism>
<dbReference type="EMBL" id="DVJP01000067">
    <property type="protein sequence ID" value="HIS77133.1"/>
    <property type="molecule type" value="Genomic_DNA"/>
</dbReference>
<dbReference type="InterPro" id="IPR027417">
    <property type="entry name" value="P-loop_NTPase"/>
</dbReference>
<accession>A0A9D1FPD3</accession>
<reference evidence="1" key="1">
    <citation type="submission" date="2020-10" db="EMBL/GenBank/DDBJ databases">
        <authorList>
            <person name="Gilroy R."/>
        </authorList>
    </citation>
    <scope>NUCLEOTIDE SEQUENCE</scope>
    <source>
        <strain evidence="1">CHK199-13235</strain>
    </source>
</reference>
<reference evidence="1" key="2">
    <citation type="journal article" date="2021" name="PeerJ">
        <title>Extensive microbial diversity within the chicken gut microbiome revealed by metagenomics and culture.</title>
        <authorList>
            <person name="Gilroy R."/>
            <person name="Ravi A."/>
            <person name="Getino M."/>
            <person name="Pursley I."/>
            <person name="Horton D.L."/>
            <person name="Alikhan N.F."/>
            <person name="Baker D."/>
            <person name="Gharbi K."/>
            <person name="Hall N."/>
            <person name="Watson M."/>
            <person name="Adriaenssens E.M."/>
            <person name="Foster-Nyarko E."/>
            <person name="Jarju S."/>
            <person name="Secka A."/>
            <person name="Antonio M."/>
            <person name="Oren A."/>
            <person name="Chaudhuri R.R."/>
            <person name="La Ragione R."/>
            <person name="Hildebrand F."/>
            <person name="Pallen M.J."/>
        </authorList>
    </citation>
    <scope>NUCLEOTIDE SEQUENCE</scope>
    <source>
        <strain evidence="1">CHK199-13235</strain>
    </source>
</reference>
<dbReference type="AlphaFoldDB" id="A0A9D1FPD3"/>